<dbReference type="RefSeq" id="WP_112169056.1">
    <property type="nucleotide sequence ID" value="NZ_CAJZAT010000224.1"/>
</dbReference>
<comment type="similarity">
    <text evidence="1">Belongs to the short-chain dehydrogenases/reductases (SDR) family.</text>
</comment>
<evidence type="ECO:0000256" key="2">
    <source>
        <dbReference type="ARBA" id="ARBA00023002"/>
    </source>
</evidence>
<dbReference type="InterPro" id="IPR020904">
    <property type="entry name" value="Sc_DH/Rdtase_CS"/>
</dbReference>
<keyword evidence="4" id="KW-1185">Reference proteome</keyword>
<evidence type="ECO:0000313" key="3">
    <source>
        <dbReference type="EMBL" id="PVX86723.1"/>
    </source>
</evidence>
<organism evidence="3 4">
    <name type="scientific">Paraburkholderia unamae</name>
    <dbReference type="NCBI Taxonomy" id="219649"/>
    <lineage>
        <taxon>Bacteria</taxon>
        <taxon>Pseudomonadati</taxon>
        <taxon>Pseudomonadota</taxon>
        <taxon>Betaproteobacteria</taxon>
        <taxon>Burkholderiales</taxon>
        <taxon>Burkholderiaceae</taxon>
        <taxon>Paraburkholderia</taxon>
    </lineage>
</organism>
<evidence type="ECO:0000256" key="1">
    <source>
        <dbReference type="ARBA" id="ARBA00006484"/>
    </source>
</evidence>
<accession>A0ABX5KUC6</accession>
<evidence type="ECO:0000313" key="4">
    <source>
        <dbReference type="Proteomes" id="UP000245712"/>
    </source>
</evidence>
<sequence>MSSEFAGKSAFVTGGGSGIGAQTCVALATRGAVVAVVDFNLENALQTVERIEAQQGRAIAIQADVSNPGDMEAAVGKSVDAFGALHLAVNNAGIAVPFSALHEVSVETWSRNIAVNLTGVFLALKYEIPALIASGGGAVVNLSSILGGVALAGRAPYVAAKHGVVGITKAAALDYVEQGVRVNAVAPGYVDTPLLSGRGDDEKEKIAALHPMGRLARSNEIMEAILFLLSDKASFTTGQTWFVDGGYTAR</sequence>
<proteinExistence type="inferred from homology"/>
<dbReference type="CDD" id="cd05233">
    <property type="entry name" value="SDR_c"/>
    <property type="match status" value="1"/>
</dbReference>
<gene>
    <name evidence="3" type="ORF">C7402_102560</name>
</gene>
<dbReference type="SUPFAM" id="SSF51735">
    <property type="entry name" value="NAD(P)-binding Rossmann-fold domains"/>
    <property type="match status" value="1"/>
</dbReference>
<dbReference type="PANTHER" id="PTHR24321">
    <property type="entry name" value="DEHYDROGENASES, SHORT CHAIN"/>
    <property type="match status" value="1"/>
</dbReference>
<protein>
    <submittedName>
        <fullName evidence="3">NAD(P)-dependent dehydrogenase (Short-subunit alcohol dehydrogenase family)</fullName>
    </submittedName>
</protein>
<keyword evidence="2" id="KW-0560">Oxidoreductase</keyword>
<dbReference type="Gene3D" id="3.40.50.720">
    <property type="entry name" value="NAD(P)-binding Rossmann-like Domain"/>
    <property type="match status" value="1"/>
</dbReference>
<dbReference type="EMBL" id="QEOB01000002">
    <property type="protein sequence ID" value="PVX86723.1"/>
    <property type="molecule type" value="Genomic_DNA"/>
</dbReference>
<dbReference type="InterPro" id="IPR002347">
    <property type="entry name" value="SDR_fam"/>
</dbReference>
<dbReference type="PANTHER" id="PTHR24321:SF8">
    <property type="entry name" value="ESTRADIOL 17-BETA-DEHYDROGENASE 8-RELATED"/>
    <property type="match status" value="1"/>
</dbReference>
<dbReference type="Pfam" id="PF13561">
    <property type="entry name" value="adh_short_C2"/>
    <property type="match status" value="1"/>
</dbReference>
<dbReference type="PROSITE" id="PS00061">
    <property type="entry name" value="ADH_SHORT"/>
    <property type="match status" value="1"/>
</dbReference>
<dbReference type="PRINTS" id="PR00080">
    <property type="entry name" value="SDRFAMILY"/>
</dbReference>
<name>A0ABX5KUC6_9BURK</name>
<dbReference type="InterPro" id="IPR036291">
    <property type="entry name" value="NAD(P)-bd_dom_sf"/>
</dbReference>
<dbReference type="Proteomes" id="UP000245712">
    <property type="component" value="Unassembled WGS sequence"/>
</dbReference>
<comment type="caution">
    <text evidence="3">The sequence shown here is derived from an EMBL/GenBank/DDBJ whole genome shotgun (WGS) entry which is preliminary data.</text>
</comment>
<reference evidence="3 4" key="1">
    <citation type="submission" date="2018-05" db="EMBL/GenBank/DDBJ databases">
        <title>Genomic Encyclopedia of Type Strains, Phase IV (KMG-V): Genome sequencing to study the core and pangenomes of soil and plant-associated prokaryotes.</title>
        <authorList>
            <person name="Whitman W."/>
        </authorList>
    </citation>
    <scope>NUCLEOTIDE SEQUENCE [LARGE SCALE GENOMIC DNA]</scope>
    <source>
        <strain evidence="3 4">SCZa-39</strain>
    </source>
</reference>
<dbReference type="PRINTS" id="PR00081">
    <property type="entry name" value="GDHRDH"/>
</dbReference>